<keyword evidence="1" id="KW-1133">Transmembrane helix</keyword>
<accession>A0A250XLJ7</accession>
<protein>
    <submittedName>
        <fullName evidence="2">Uncharacterized protein</fullName>
    </submittedName>
</protein>
<keyword evidence="3" id="KW-1185">Reference proteome</keyword>
<evidence type="ECO:0000313" key="3">
    <source>
        <dbReference type="Proteomes" id="UP000232323"/>
    </source>
</evidence>
<comment type="caution">
    <text evidence="2">The sequence shown here is derived from an EMBL/GenBank/DDBJ whole genome shotgun (WGS) entry which is preliminary data.</text>
</comment>
<keyword evidence="1" id="KW-0812">Transmembrane</keyword>
<sequence>MHVLPHFRNSSLRICCRGGIFTATMSFLLKIGRRAAVIGATAAYATSSAPVAQARAPPAILREVQPCVKTIDEEWLEATIDNQGDIVLFRPFQHSEIDAGFQELERLIPKRASSRVSDGEISDGSGTSTPTSEGSIADVIIANHGLHVAADNASVNGLDVLTLMNLTSKMLKRPGMQAEIVKAMMEDEEVRNILLRECGDLDGYLKAAGVVQVASLLPPAAAAAAAEGADAAPTILPDNASKHEDLLTKMAQALGSILGQAGHQLGRLGNWINKLWLSILNQQQRAEEAVAAAFFADCSTDSNEAARGQKRGQQGIGTEKGQKVMLQAMLVLACMVVSIIVFKRPMASFKVFTSAAGLYNIQDKIRRARHPM</sequence>
<dbReference type="OrthoDB" id="545709at2759"/>
<organism evidence="2 3">
    <name type="scientific">Chlamydomonas eustigma</name>
    <dbReference type="NCBI Taxonomy" id="1157962"/>
    <lineage>
        <taxon>Eukaryota</taxon>
        <taxon>Viridiplantae</taxon>
        <taxon>Chlorophyta</taxon>
        <taxon>core chlorophytes</taxon>
        <taxon>Chlorophyceae</taxon>
        <taxon>CS clade</taxon>
        <taxon>Chlamydomonadales</taxon>
        <taxon>Chlamydomonadaceae</taxon>
        <taxon>Chlamydomonas</taxon>
    </lineage>
</organism>
<proteinExistence type="predicted"/>
<dbReference type="Proteomes" id="UP000232323">
    <property type="component" value="Unassembled WGS sequence"/>
</dbReference>
<dbReference type="EMBL" id="BEGY01000111">
    <property type="protein sequence ID" value="GAX83944.1"/>
    <property type="molecule type" value="Genomic_DNA"/>
</dbReference>
<keyword evidence="1" id="KW-0472">Membrane</keyword>
<name>A0A250XLJ7_9CHLO</name>
<reference evidence="2 3" key="1">
    <citation type="submission" date="2017-08" db="EMBL/GenBank/DDBJ databases">
        <title>Acidophilic green algal genome provides insights into adaptation to an acidic environment.</title>
        <authorList>
            <person name="Hirooka S."/>
            <person name="Hirose Y."/>
            <person name="Kanesaki Y."/>
            <person name="Higuchi S."/>
            <person name="Fujiwara T."/>
            <person name="Onuma R."/>
            <person name="Era A."/>
            <person name="Ohbayashi R."/>
            <person name="Uzuka A."/>
            <person name="Nozaki H."/>
            <person name="Yoshikawa H."/>
            <person name="Miyagishima S.Y."/>
        </authorList>
    </citation>
    <scope>NUCLEOTIDE SEQUENCE [LARGE SCALE GENOMIC DNA]</scope>
    <source>
        <strain evidence="2 3">NIES-2499</strain>
    </source>
</reference>
<gene>
    <name evidence="2" type="ORF">CEUSTIGMA_g11368.t1</name>
</gene>
<dbReference type="AlphaFoldDB" id="A0A250XLJ7"/>
<feature type="transmembrane region" description="Helical" evidence="1">
    <location>
        <begin position="324"/>
        <end position="342"/>
    </location>
</feature>
<evidence type="ECO:0000313" key="2">
    <source>
        <dbReference type="EMBL" id="GAX83944.1"/>
    </source>
</evidence>
<evidence type="ECO:0000256" key="1">
    <source>
        <dbReference type="SAM" id="Phobius"/>
    </source>
</evidence>